<dbReference type="SUPFAM" id="SSF55347">
    <property type="entry name" value="Glyceraldehyde-3-phosphate dehydrogenase-like, C-terminal domain"/>
    <property type="match status" value="1"/>
</dbReference>
<keyword evidence="1" id="KW-0560">Oxidoreductase</keyword>
<dbReference type="GO" id="GO:0016491">
    <property type="term" value="F:oxidoreductase activity"/>
    <property type="evidence" value="ECO:0007669"/>
    <property type="project" value="UniProtKB-KW"/>
</dbReference>
<dbReference type="Gene3D" id="3.40.50.720">
    <property type="entry name" value="NAD(P)-binding Rossmann-like Domain"/>
    <property type="match status" value="1"/>
</dbReference>
<protein>
    <submittedName>
        <fullName evidence="5">Predicted dehydrogenase</fullName>
    </submittedName>
</protein>
<dbReference type="Pfam" id="PF22725">
    <property type="entry name" value="GFO_IDH_MocA_C3"/>
    <property type="match status" value="1"/>
</dbReference>
<dbReference type="GO" id="GO:0000166">
    <property type="term" value="F:nucleotide binding"/>
    <property type="evidence" value="ECO:0007669"/>
    <property type="project" value="InterPro"/>
</dbReference>
<dbReference type="AlphaFoldDB" id="A0A1H2LH46"/>
<feature type="domain" description="GFO/IDH/MocA-like oxidoreductase" evidence="4">
    <location>
        <begin position="130"/>
        <end position="253"/>
    </location>
</feature>
<dbReference type="EMBL" id="LT629791">
    <property type="protein sequence ID" value="SDU79901.1"/>
    <property type="molecule type" value="Genomic_DNA"/>
</dbReference>
<reference evidence="6" key="1">
    <citation type="submission" date="2016-10" db="EMBL/GenBank/DDBJ databases">
        <authorList>
            <person name="Varghese N."/>
            <person name="Submissions S."/>
        </authorList>
    </citation>
    <scope>NUCLEOTIDE SEQUENCE [LARGE SCALE GENOMIC DNA]</scope>
    <source>
        <strain evidence="6">DSM 45079</strain>
    </source>
</reference>
<feature type="compositionally biased region" description="Basic residues" evidence="2">
    <location>
        <begin position="295"/>
        <end position="304"/>
    </location>
</feature>
<organism evidence="5 6">
    <name type="scientific">Jiangella alkaliphila</name>
    <dbReference type="NCBI Taxonomy" id="419479"/>
    <lineage>
        <taxon>Bacteria</taxon>
        <taxon>Bacillati</taxon>
        <taxon>Actinomycetota</taxon>
        <taxon>Actinomycetes</taxon>
        <taxon>Jiangellales</taxon>
        <taxon>Jiangellaceae</taxon>
        <taxon>Jiangella</taxon>
    </lineage>
</organism>
<keyword evidence="6" id="KW-1185">Reference proteome</keyword>
<proteinExistence type="predicted"/>
<sequence length="353" mass="38545">MTVYSVGIIGCGQIAGAHVDGFALTGRATVRAVYDIDAERARGKSEQWCAQVAESAEALVGSVDIVVIATPGFARLEYVKLAVDAGVHILCEKPMALDLDDAHAIEAMVRESRGVFMIAFNQRYEPAPATLQEIAASGRLGGIVSAWIRWHAPAPSQRWRNIEASGRWRLSFDLSGGRINEFSSHAVDWLLWVLREPESVYGRALHVTEGFALDDGHYATFNCESGPGLLDVARNAAVKPARSYGIVGHAGSVQLGDDGIWLTLIDAELIQVPVSAPPSKHDHLLDCIESGDRPKTRHPGRARHAASSSCVQPLGPQRRRRTHWLTSCHQCIGSPAEFAQHRRMLCHRCHDES</sequence>
<dbReference type="Pfam" id="PF01408">
    <property type="entry name" value="GFO_IDH_MocA"/>
    <property type="match status" value="1"/>
</dbReference>
<feature type="region of interest" description="Disordered" evidence="2">
    <location>
        <begin position="292"/>
        <end position="315"/>
    </location>
</feature>
<dbReference type="STRING" id="419479.SAMN04488563_6085"/>
<accession>A0A1H2LH46</accession>
<evidence type="ECO:0000256" key="1">
    <source>
        <dbReference type="ARBA" id="ARBA00023002"/>
    </source>
</evidence>
<dbReference type="InterPro" id="IPR055170">
    <property type="entry name" value="GFO_IDH_MocA-like_dom"/>
</dbReference>
<dbReference type="PANTHER" id="PTHR43818:SF11">
    <property type="entry name" value="BCDNA.GH03377"/>
    <property type="match status" value="1"/>
</dbReference>
<dbReference type="InterPro" id="IPR000683">
    <property type="entry name" value="Gfo/Idh/MocA-like_OxRdtase_N"/>
</dbReference>
<name>A0A1H2LH46_9ACTN</name>
<dbReference type="Proteomes" id="UP000182977">
    <property type="component" value="Chromosome I"/>
</dbReference>
<dbReference type="SUPFAM" id="SSF51735">
    <property type="entry name" value="NAD(P)-binding Rossmann-fold domains"/>
    <property type="match status" value="1"/>
</dbReference>
<dbReference type="InterPro" id="IPR036291">
    <property type="entry name" value="NAD(P)-bd_dom_sf"/>
</dbReference>
<evidence type="ECO:0000259" key="3">
    <source>
        <dbReference type="Pfam" id="PF01408"/>
    </source>
</evidence>
<evidence type="ECO:0000313" key="5">
    <source>
        <dbReference type="EMBL" id="SDU79901.1"/>
    </source>
</evidence>
<evidence type="ECO:0000256" key="2">
    <source>
        <dbReference type="SAM" id="MobiDB-lite"/>
    </source>
</evidence>
<dbReference type="OrthoDB" id="9815825at2"/>
<dbReference type="InterPro" id="IPR050463">
    <property type="entry name" value="Gfo/Idh/MocA_oxidrdct_glycsds"/>
</dbReference>
<feature type="domain" description="Gfo/Idh/MocA-like oxidoreductase N-terminal" evidence="3">
    <location>
        <begin position="5"/>
        <end position="119"/>
    </location>
</feature>
<evidence type="ECO:0000259" key="4">
    <source>
        <dbReference type="Pfam" id="PF22725"/>
    </source>
</evidence>
<gene>
    <name evidence="5" type="ORF">SAMN04488563_6085</name>
</gene>
<dbReference type="RefSeq" id="WP_082155873.1">
    <property type="nucleotide sequence ID" value="NZ_LBMC01000100.1"/>
</dbReference>
<evidence type="ECO:0000313" key="6">
    <source>
        <dbReference type="Proteomes" id="UP000182977"/>
    </source>
</evidence>
<dbReference type="PANTHER" id="PTHR43818">
    <property type="entry name" value="BCDNA.GH03377"/>
    <property type="match status" value="1"/>
</dbReference>
<dbReference type="Gene3D" id="3.30.360.10">
    <property type="entry name" value="Dihydrodipicolinate Reductase, domain 2"/>
    <property type="match status" value="1"/>
</dbReference>